<reference evidence="2" key="2">
    <citation type="submission" date="2020-11" db="EMBL/GenBank/DDBJ databases">
        <authorList>
            <person name="McCartney M.A."/>
            <person name="Auch B."/>
            <person name="Kono T."/>
            <person name="Mallez S."/>
            <person name="Becker A."/>
            <person name="Gohl D.M."/>
            <person name="Silverstein K.A.T."/>
            <person name="Koren S."/>
            <person name="Bechman K.B."/>
            <person name="Herman A."/>
            <person name="Abrahante J.E."/>
            <person name="Garbe J."/>
        </authorList>
    </citation>
    <scope>NUCLEOTIDE SEQUENCE</scope>
    <source>
        <strain evidence="2">Duluth1</strain>
        <tissue evidence="2">Whole animal</tissue>
    </source>
</reference>
<comment type="caution">
    <text evidence="2">The sequence shown here is derived from an EMBL/GenBank/DDBJ whole genome shotgun (WGS) entry which is preliminary data.</text>
</comment>
<accession>A0A9D4KSI0</accession>
<dbReference type="Proteomes" id="UP000828390">
    <property type="component" value="Unassembled WGS sequence"/>
</dbReference>
<keyword evidence="3" id="KW-1185">Reference proteome</keyword>
<organism evidence="2 3">
    <name type="scientific">Dreissena polymorpha</name>
    <name type="common">Zebra mussel</name>
    <name type="synonym">Mytilus polymorpha</name>
    <dbReference type="NCBI Taxonomy" id="45954"/>
    <lineage>
        <taxon>Eukaryota</taxon>
        <taxon>Metazoa</taxon>
        <taxon>Spiralia</taxon>
        <taxon>Lophotrochozoa</taxon>
        <taxon>Mollusca</taxon>
        <taxon>Bivalvia</taxon>
        <taxon>Autobranchia</taxon>
        <taxon>Heteroconchia</taxon>
        <taxon>Euheterodonta</taxon>
        <taxon>Imparidentia</taxon>
        <taxon>Neoheterodontei</taxon>
        <taxon>Myida</taxon>
        <taxon>Dreissenoidea</taxon>
        <taxon>Dreissenidae</taxon>
        <taxon>Dreissena</taxon>
    </lineage>
</organism>
<name>A0A9D4KSI0_DREPO</name>
<feature type="region of interest" description="Disordered" evidence="1">
    <location>
        <begin position="87"/>
        <end position="108"/>
    </location>
</feature>
<reference evidence="2" key="1">
    <citation type="journal article" date="2019" name="bioRxiv">
        <title>The Genome of the Zebra Mussel, Dreissena polymorpha: A Resource for Invasive Species Research.</title>
        <authorList>
            <person name="McCartney M.A."/>
            <person name="Auch B."/>
            <person name="Kono T."/>
            <person name="Mallez S."/>
            <person name="Zhang Y."/>
            <person name="Obille A."/>
            <person name="Becker A."/>
            <person name="Abrahante J.E."/>
            <person name="Garbe J."/>
            <person name="Badalamenti J.P."/>
            <person name="Herman A."/>
            <person name="Mangelson H."/>
            <person name="Liachko I."/>
            <person name="Sullivan S."/>
            <person name="Sone E.D."/>
            <person name="Koren S."/>
            <person name="Silverstein K.A.T."/>
            <person name="Beckman K.B."/>
            <person name="Gohl D.M."/>
        </authorList>
    </citation>
    <scope>NUCLEOTIDE SEQUENCE</scope>
    <source>
        <strain evidence="2">Duluth1</strain>
        <tissue evidence="2">Whole animal</tissue>
    </source>
</reference>
<evidence type="ECO:0000256" key="1">
    <source>
        <dbReference type="SAM" id="MobiDB-lite"/>
    </source>
</evidence>
<evidence type="ECO:0000313" key="3">
    <source>
        <dbReference type="Proteomes" id="UP000828390"/>
    </source>
</evidence>
<proteinExistence type="predicted"/>
<sequence>MIRQVNKTGVNLQKAFDTWFRSYLADRTQSVHVNAAKSDFKSGVYWAMFSYHLKLHTSPICQLPIVLNASSFDDWCNTSFDWTRKEKQRMDGTEGRSQNFLGTALHGA</sequence>
<dbReference type="AlphaFoldDB" id="A0A9D4KSI0"/>
<protein>
    <submittedName>
        <fullName evidence="2">Uncharacterized protein</fullName>
    </submittedName>
</protein>
<evidence type="ECO:0000313" key="2">
    <source>
        <dbReference type="EMBL" id="KAH3844527.1"/>
    </source>
</evidence>
<dbReference type="EMBL" id="JAIWYP010000003">
    <property type="protein sequence ID" value="KAH3844527.1"/>
    <property type="molecule type" value="Genomic_DNA"/>
</dbReference>
<gene>
    <name evidence="2" type="ORF">DPMN_086786</name>
</gene>